<dbReference type="AlphaFoldDB" id="A0A7J6VLH7"/>
<gene>
    <name evidence="5" type="ORF">FRX31_024427</name>
</gene>
<dbReference type="Proteomes" id="UP000554482">
    <property type="component" value="Unassembled WGS sequence"/>
</dbReference>
<evidence type="ECO:0000259" key="3">
    <source>
        <dbReference type="Pfam" id="PF00591"/>
    </source>
</evidence>
<dbReference type="Gene3D" id="3.40.1030.10">
    <property type="entry name" value="Nucleoside phosphorylase/phosphoribosyltransferase catalytic domain"/>
    <property type="match status" value="1"/>
</dbReference>
<reference evidence="5 6" key="1">
    <citation type="submission" date="2020-06" db="EMBL/GenBank/DDBJ databases">
        <title>Transcriptomic and genomic resources for Thalictrum thalictroides and T. hernandezii: Facilitating candidate gene discovery in an emerging model plant lineage.</title>
        <authorList>
            <person name="Arias T."/>
            <person name="Riano-Pachon D.M."/>
            <person name="Di Stilio V.S."/>
        </authorList>
    </citation>
    <scope>NUCLEOTIDE SEQUENCE [LARGE SCALE GENOMIC DNA]</scope>
    <source>
        <strain evidence="6">cv. WT478/WT964</strain>
        <tissue evidence="5">Leaves</tissue>
    </source>
</reference>
<dbReference type="Pfam" id="PF00591">
    <property type="entry name" value="Glycos_transf_3"/>
    <property type="match status" value="1"/>
</dbReference>
<dbReference type="OrthoDB" id="427800at2759"/>
<evidence type="ECO:0000313" key="5">
    <source>
        <dbReference type="EMBL" id="KAF5185986.1"/>
    </source>
</evidence>
<dbReference type="InterPro" id="IPR036320">
    <property type="entry name" value="Glycosyl_Trfase_fam3_N_dom_sf"/>
</dbReference>
<sequence>MDICGNTVKNSKRNSPATYGSMKVDDQLFFLSSSACGSADVLEALGVAIDLEPESITVTKSTTDLQCGGILANSNSINSSFTKLIESLINRVDLTEEETKTSLDYLLNEPNEALISAFLVLLRAKGETFEEIVGLARAMIHRCRTVEGLSDVVDIVGTGGDGANTVNISTGASILAAASGATVAKQGNRSSSSACGSADVLEALGVAIDLEPE</sequence>
<comment type="caution">
    <text evidence="5">The sequence shown here is derived from an EMBL/GenBank/DDBJ whole genome shotgun (WGS) entry which is preliminary data.</text>
</comment>
<protein>
    <submittedName>
        <fullName evidence="5">Anthranilate phosphoribosyltransferase</fullName>
    </submittedName>
</protein>
<feature type="domain" description="Glycosyl transferase family 3 N-terminal" evidence="4">
    <location>
        <begin position="83"/>
        <end position="143"/>
    </location>
</feature>
<dbReference type="GO" id="GO:0004048">
    <property type="term" value="F:anthranilate phosphoribosyltransferase activity"/>
    <property type="evidence" value="ECO:0007669"/>
    <property type="project" value="InterPro"/>
</dbReference>
<dbReference type="GO" id="GO:0005829">
    <property type="term" value="C:cytosol"/>
    <property type="evidence" value="ECO:0007669"/>
    <property type="project" value="TreeGrafter"/>
</dbReference>
<keyword evidence="6" id="KW-1185">Reference proteome</keyword>
<organism evidence="5 6">
    <name type="scientific">Thalictrum thalictroides</name>
    <name type="common">Rue-anemone</name>
    <name type="synonym">Anemone thalictroides</name>
    <dbReference type="NCBI Taxonomy" id="46969"/>
    <lineage>
        <taxon>Eukaryota</taxon>
        <taxon>Viridiplantae</taxon>
        <taxon>Streptophyta</taxon>
        <taxon>Embryophyta</taxon>
        <taxon>Tracheophyta</taxon>
        <taxon>Spermatophyta</taxon>
        <taxon>Magnoliopsida</taxon>
        <taxon>Ranunculales</taxon>
        <taxon>Ranunculaceae</taxon>
        <taxon>Thalictroideae</taxon>
        <taxon>Thalictrum</taxon>
    </lineage>
</organism>
<evidence type="ECO:0000313" key="6">
    <source>
        <dbReference type="Proteomes" id="UP000554482"/>
    </source>
</evidence>
<proteinExistence type="predicted"/>
<dbReference type="Pfam" id="PF02885">
    <property type="entry name" value="Glycos_trans_3N"/>
    <property type="match status" value="1"/>
</dbReference>
<dbReference type="GO" id="GO:0000162">
    <property type="term" value="P:L-tryptophan biosynthetic process"/>
    <property type="evidence" value="ECO:0007669"/>
    <property type="project" value="InterPro"/>
</dbReference>
<keyword evidence="1 5" id="KW-0328">Glycosyltransferase</keyword>
<dbReference type="Gene3D" id="1.20.970.10">
    <property type="entry name" value="Transferase, Pyrimidine Nucleoside Phosphorylase, Chain C"/>
    <property type="match status" value="1"/>
</dbReference>
<name>A0A7J6VLH7_THATH</name>
<evidence type="ECO:0000256" key="1">
    <source>
        <dbReference type="ARBA" id="ARBA00022676"/>
    </source>
</evidence>
<dbReference type="PANTHER" id="PTHR43285">
    <property type="entry name" value="ANTHRANILATE PHOSPHORIBOSYLTRANSFERASE"/>
    <property type="match status" value="1"/>
</dbReference>
<dbReference type="InterPro" id="IPR005940">
    <property type="entry name" value="Anthranilate_Pribosyl_Tfrase"/>
</dbReference>
<accession>A0A7J6VLH7</accession>
<keyword evidence="2 5" id="KW-0808">Transferase</keyword>
<dbReference type="InterPro" id="IPR000312">
    <property type="entry name" value="Glycosyl_Trfase_fam3"/>
</dbReference>
<dbReference type="EMBL" id="JABWDY010029991">
    <property type="protein sequence ID" value="KAF5185986.1"/>
    <property type="molecule type" value="Genomic_DNA"/>
</dbReference>
<dbReference type="SUPFAM" id="SSF52418">
    <property type="entry name" value="Nucleoside phosphorylase/phosphoribosyltransferase catalytic domain"/>
    <property type="match status" value="1"/>
</dbReference>
<evidence type="ECO:0000256" key="2">
    <source>
        <dbReference type="ARBA" id="ARBA00022679"/>
    </source>
</evidence>
<feature type="domain" description="Glycosyl transferase family 3" evidence="3">
    <location>
        <begin position="151"/>
        <end position="213"/>
    </location>
</feature>
<feature type="non-terminal residue" evidence="5">
    <location>
        <position position="1"/>
    </location>
</feature>
<dbReference type="InterPro" id="IPR017459">
    <property type="entry name" value="Glycosyl_Trfase_fam3_N_dom"/>
</dbReference>
<evidence type="ECO:0000259" key="4">
    <source>
        <dbReference type="Pfam" id="PF02885"/>
    </source>
</evidence>
<dbReference type="PANTHER" id="PTHR43285:SF2">
    <property type="entry name" value="ANTHRANILATE PHOSPHORIBOSYLTRANSFERASE"/>
    <property type="match status" value="1"/>
</dbReference>
<dbReference type="FunFam" id="1.20.970.10:FF:000009">
    <property type="entry name" value="Anthranilate phosphoribosyltransferase, chloroplastic"/>
    <property type="match status" value="1"/>
</dbReference>
<dbReference type="SUPFAM" id="SSF47648">
    <property type="entry name" value="Nucleoside phosphorylase/phosphoribosyltransferase N-terminal domain"/>
    <property type="match status" value="1"/>
</dbReference>
<dbReference type="InterPro" id="IPR035902">
    <property type="entry name" value="Nuc_phospho_transferase"/>
</dbReference>